<gene>
    <name evidence="17" type="primary">murD</name>
    <name evidence="21" type="ORF">U472_02730</name>
</gene>
<comment type="caution">
    <text evidence="21">The sequence shown here is derived from an EMBL/GenBank/DDBJ whole genome shotgun (WGS) entry which is preliminary data.</text>
</comment>
<dbReference type="UniPathway" id="UPA00219"/>
<evidence type="ECO:0000313" key="21">
    <source>
        <dbReference type="EMBL" id="OCL28163.1"/>
    </source>
</evidence>
<dbReference type="Gene3D" id="3.40.1190.10">
    <property type="entry name" value="Mur-like, catalytic domain"/>
    <property type="match status" value="1"/>
</dbReference>
<dbReference type="GO" id="GO:0071555">
    <property type="term" value="P:cell wall organization"/>
    <property type="evidence" value="ECO:0007669"/>
    <property type="project" value="UniProtKB-KW"/>
</dbReference>
<evidence type="ECO:0000256" key="13">
    <source>
        <dbReference type="ARBA" id="ARBA00023316"/>
    </source>
</evidence>
<keyword evidence="9 17" id="KW-0547">Nucleotide-binding</keyword>
<dbReference type="SUPFAM" id="SSF53244">
    <property type="entry name" value="MurD-like peptide ligases, peptide-binding domain"/>
    <property type="match status" value="1"/>
</dbReference>
<dbReference type="AlphaFoldDB" id="A0A1C0ACT0"/>
<dbReference type="EMBL" id="LWDV01000006">
    <property type="protein sequence ID" value="OCL28163.1"/>
    <property type="molecule type" value="Genomic_DNA"/>
</dbReference>
<reference evidence="21 22" key="2">
    <citation type="submission" date="2016-08" db="EMBL/GenBank/DDBJ databases">
        <title>Orenia metallireducens sp. nov. strain Z6, a Novel Metal-reducing Firmicute from the Deep Subsurface.</title>
        <authorList>
            <person name="Maxim B.I."/>
            <person name="Kenneth K."/>
            <person name="Flynn T.M."/>
            <person name="Oloughlin E.J."/>
            <person name="Locke R.A."/>
            <person name="Weber J.R."/>
            <person name="Egan S.M."/>
            <person name="Mackie R.I."/>
            <person name="Cann I.K."/>
        </authorList>
    </citation>
    <scope>NUCLEOTIDE SEQUENCE [LARGE SCALE GENOMIC DNA]</scope>
    <source>
        <strain evidence="21 22">Z6</strain>
    </source>
</reference>
<evidence type="ECO:0000256" key="1">
    <source>
        <dbReference type="ARBA" id="ARBA00002734"/>
    </source>
</evidence>
<evidence type="ECO:0000256" key="17">
    <source>
        <dbReference type="HAMAP-Rule" id="MF_00639"/>
    </source>
</evidence>
<keyword evidence="12 17" id="KW-0573">Peptidoglycan synthesis</keyword>
<dbReference type="Pfam" id="PF21799">
    <property type="entry name" value="MurD-like_N"/>
    <property type="match status" value="1"/>
</dbReference>
<dbReference type="InterPro" id="IPR004101">
    <property type="entry name" value="Mur_ligase_C"/>
</dbReference>
<evidence type="ECO:0000256" key="3">
    <source>
        <dbReference type="ARBA" id="ARBA00004752"/>
    </source>
</evidence>
<dbReference type="GO" id="GO:0008764">
    <property type="term" value="F:UDP-N-acetylmuramoylalanine-D-glutamate ligase activity"/>
    <property type="evidence" value="ECO:0007669"/>
    <property type="project" value="UniProtKB-UniRule"/>
</dbReference>
<evidence type="ECO:0000256" key="18">
    <source>
        <dbReference type="RuleBase" id="RU003664"/>
    </source>
</evidence>
<keyword evidence="10 17" id="KW-0067">ATP-binding</keyword>
<keyword evidence="13 17" id="KW-0961">Cell wall biogenesis/degradation</keyword>
<evidence type="ECO:0000256" key="11">
    <source>
        <dbReference type="ARBA" id="ARBA00022960"/>
    </source>
</evidence>
<evidence type="ECO:0000313" key="22">
    <source>
        <dbReference type="Proteomes" id="UP000093514"/>
    </source>
</evidence>
<dbReference type="SUPFAM" id="SSF51984">
    <property type="entry name" value="MurCD N-terminal domain"/>
    <property type="match status" value="1"/>
</dbReference>
<keyword evidence="8 17" id="KW-0436">Ligase</keyword>
<feature type="domain" description="Mur ligase C-terminal" evidence="19">
    <location>
        <begin position="314"/>
        <end position="428"/>
    </location>
</feature>
<organism evidence="21 22">
    <name type="scientific">Orenia metallireducens</name>
    <dbReference type="NCBI Taxonomy" id="1413210"/>
    <lineage>
        <taxon>Bacteria</taxon>
        <taxon>Bacillati</taxon>
        <taxon>Bacillota</taxon>
        <taxon>Clostridia</taxon>
        <taxon>Halanaerobiales</taxon>
        <taxon>Halobacteroidaceae</taxon>
        <taxon>Orenia</taxon>
    </lineage>
</organism>
<dbReference type="GO" id="GO:0008360">
    <property type="term" value="P:regulation of cell shape"/>
    <property type="evidence" value="ECO:0007669"/>
    <property type="project" value="UniProtKB-KW"/>
</dbReference>
<comment type="similarity">
    <text evidence="4 17">Belongs to the MurCDEF family.</text>
</comment>
<dbReference type="RefSeq" id="WP_068715332.1">
    <property type="nucleotide sequence ID" value="NZ_LWDV01000006.1"/>
</dbReference>
<dbReference type="EC" id="6.3.2.9" evidence="5 17"/>
<dbReference type="InterPro" id="IPR005762">
    <property type="entry name" value="MurD"/>
</dbReference>
<evidence type="ECO:0000256" key="14">
    <source>
        <dbReference type="ARBA" id="ARBA00030398"/>
    </source>
</evidence>
<dbReference type="Pfam" id="PF08245">
    <property type="entry name" value="Mur_ligase_M"/>
    <property type="match status" value="1"/>
</dbReference>
<reference evidence="22" key="1">
    <citation type="submission" date="2016-07" db="EMBL/GenBank/DDBJ databases">
        <authorList>
            <person name="Florea S."/>
            <person name="Webb J.S."/>
            <person name="Jaromczyk J."/>
            <person name="Schardl C.L."/>
        </authorList>
    </citation>
    <scope>NUCLEOTIDE SEQUENCE [LARGE SCALE GENOMIC DNA]</scope>
    <source>
        <strain evidence="22">Z6</strain>
    </source>
</reference>
<keyword evidence="7 17" id="KW-0963">Cytoplasm</keyword>
<dbReference type="Proteomes" id="UP000093514">
    <property type="component" value="Unassembled WGS sequence"/>
</dbReference>
<evidence type="ECO:0000256" key="16">
    <source>
        <dbReference type="ARBA" id="ARBA00047632"/>
    </source>
</evidence>
<evidence type="ECO:0000256" key="4">
    <source>
        <dbReference type="ARBA" id="ARBA00010416"/>
    </source>
</evidence>
<dbReference type="PANTHER" id="PTHR43692">
    <property type="entry name" value="UDP-N-ACETYLMURAMOYLALANINE--D-GLUTAMATE LIGASE"/>
    <property type="match status" value="1"/>
</dbReference>
<dbReference type="HAMAP" id="MF_00639">
    <property type="entry name" value="MurD"/>
    <property type="match status" value="1"/>
</dbReference>
<sequence length="460" mass="50479">MELKDKLITVVGLGKRTGVETVKFLDKQGAKIIVTDTKKESQLKEEINALKGCEVNFDLGGHTLDLILKSDLIIISPGVPTDIPLLQEARKSGIKIISEVELAYHFCKAPIIAITGTNGKTTTTTLIGEIFKATGRKTVVGGNIGRALIQDVPKLEKEDVVIAEISSFQLEEIKDFRPDISLFLNITPDHLDRHGSFEVYIEAKRKLLMNQTKGDYIILNYDDPIVRDFADNSQGEVVFFSQQEELADGVYLKDNQIVANLLEKEEEIIDIKEIGIKGPHNLENALGAIAASLLMGINKDILVNVLKDFSGVEHRIEEVATINGVRYINDSKGTNPVASTKAIETFDPPIVIIAGGKDKGSEFDDFAKVIKEKVKGAVLLGETAGKIEASLNKVGYDSIYHVKSIQESVKVATEVACGEGIVLLSPACASWDMFNNYEERGREFKEAVKKVDSMQFAVDS</sequence>
<dbReference type="Pfam" id="PF02875">
    <property type="entry name" value="Mur_ligase_C"/>
    <property type="match status" value="1"/>
</dbReference>
<evidence type="ECO:0000256" key="2">
    <source>
        <dbReference type="ARBA" id="ARBA00004496"/>
    </source>
</evidence>
<dbReference type="InterPro" id="IPR013221">
    <property type="entry name" value="Mur_ligase_cen"/>
</dbReference>
<protein>
    <recommendedName>
        <fullName evidence="6 17">UDP-N-acetylmuramoylalanine--D-glutamate ligase</fullName>
        <ecNumber evidence="5 17">6.3.2.9</ecNumber>
    </recommendedName>
    <alternativeName>
        <fullName evidence="15 17">D-glutamic acid-adding enzyme</fullName>
    </alternativeName>
    <alternativeName>
        <fullName evidence="14 17">UDP-N-acetylmuramoyl-L-alanyl-D-glutamate synthetase</fullName>
    </alternativeName>
</protein>
<keyword evidence="11 17" id="KW-0133">Cell shape</keyword>
<keyword evidence="17 18" id="KW-0132">Cell division</keyword>
<dbReference type="GO" id="GO:0051301">
    <property type="term" value="P:cell division"/>
    <property type="evidence" value="ECO:0007669"/>
    <property type="project" value="UniProtKB-KW"/>
</dbReference>
<evidence type="ECO:0000256" key="8">
    <source>
        <dbReference type="ARBA" id="ARBA00022598"/>
    </source>
</evidence>
<comment type="subcellular location">
    <subcellularLocation>
        <location evidence="2 17 18">Cytoplasm</location>
    </subcellularLocation>
</comment>
<evidence type="ECO:0000259" key="20">
    <source>
        <dbReference type="Pfam" id="PF08245"/>
    </source>
</evidence>
<dbReference type="Gene3D" id="3.90.190.20">
    <property type="entry name" value="Mur ligase, C-terminal domain"/>
    <property type="match status" value="1"/>
</dbReference>
<dbReference type="GO" id="GO:0005737">
    <property type="term" value="C:cytoplasm"/>
    <property type="evidence" value="ECO:0007669"/>
    <property type="project" value="UniProtKB-SubCell"/>
</dbReference>
<accession>A0A1C0ACT0</accession>
<comment type="pathway">
    <text evidence="3 17 18">Cell wall biogenesis; peptidoglycan biosynthesis.</text>
</comment>
<evidence type="ECO:0000256" key="9">
    <source>
        <dbReference type="ARBA" id="ARBA00022741"/>
    </source>
</evidence>
<comment type="catalytic activity">
    <reaction evidence="16 17 18">
        <text>UDP-N-acetyl-alpha-D-muramoyl-L-alanine + D-glutamate + ATP = UDP-N-acetyl-alpha-D-muramoyl-L-alanyl-D-glutamate + ADP + phosphate + H(+)</text>
        <dbReference type="Rhea" id="RHEA:16429"/>
        <dbReference type="ChEBI" id="CHEBI:15378"/>
        <dbReference type="ChEBI" id="CHEBI:29986"/>
        <dbReference type="ChEBI" id="CHEBI:30616"/>
        <dbReference type="ChEBI" id="CHEBI:43474"/>
        <dbReference type="ChEBI" id="CHEBI:83898"/>
        <dbReference type="ChEBI" id="CHEBI:83900"/>
        <dbReference type="ChEBI" id="CHEBI:456216"/>
        <dbReference type="EC" id="6.3.2.9"/>
    </reaction>
</comment>
<keyword evidence="17 18" id="KW-0131">Cell cycle</keyword>
<evidence type="ECO:0000259" key="19">
    <source>
        <dbReference type="Pfam" id="PF02875"/>
    </source>
</evidence>
<dbReference type="NCBIfam" id="TIGR01087">
    <property type="entry name" value="murD"/>
    <property type="match status" value="1"/>
</dbReference>
<keyword evidence="22" id="KW-1185">Reference proteome</keyword>
<name>A0A1C0ACT0_9FIRM</name>
<dbReference type="Gene3D" id="3.40.50.720">
    <property type="entry name" value="NAD(P)-binding Rossmann-like Domain"/>
    <property type="match status" value="1"/>
</dbReference>
<evidence type="ECO:0000256" key="5">
    <source>
        <dbReference type="ARBA" id="ARBA00012212"/>
    </source>
</evidence>
<evidence type="ECO:0000256" key="15">
    <source>
        <dbReference type="ARBA" id="ARBA00032324"/>
    </source>
</evidence>
<proteinExistence type="inferred from homology"/>
<dbReference type="GO" id="GO:0009252">
    <property type="term" value="P:peptidoglycan biosynthetic process"/>
    <property type="evidence" value="ECO:0007669"/>
    <property type="project" value="UniProtKB-UniRule"/>
</dbReference>
<dbReference type="InterPro" id="IPR036565">
    <property type="entry name" value="Mur-like_cat_sf"/>
</dbReference>
<comment type="function">
    <text evidence="1 17 18">Cell wall formation. Catalyzes the addition of glutamate to the nucleotide precursor UDP-N-acetylmuramoyl-L-alanine (UMA).</text>
</comment>
<evidence type="ECO:0000256" key="6">
    <source>
        <dbReference type="ARBA" id="ARBA00015655"/>
    </source>
</evidence>
<evidence type="ECO:0000256" key="12">
    <source>
        <dbReference type="ARBA" id="ARBA00022984"/>
    </source>
</evidence>
<evidence type="ECO:0000256" key="7">
    <source>
        <dbReference type="ARBA" id="ARBA00022490"/>
    </source>
</evidence>
<feature type="binding site" evidence="17">
    <location>
        <begin position="116"/>
        <end position="122"/>
    </location>
    <ligand>
        <name>ATP</name>
        <dbReference type="ChEBI" id="CHEBI:30616"/>
    </ligand>
</feature>
<feature type="domain" description="Mur ligase central" evidence="20">
    <location>
        <begin position="114"/>
        <end position="291"/>
    </location>
</feature>
<dbReference type="OrthoDB" id="9809796at2"/>
<dbReference type="PANTHER" id="PTHR43692:SF1">
    <property type="entry name" value="UDP-N-ACETYLMURAMOYLALANINE--D-GLUTAMATE LIGASE"/>
    <property type="match status" value="1"/>
</dbReference>
<dbReference type="GO" id="GO:0005524">
    <property type="term" value="F:ATP binding"/>
    <property type="evidence" value="ECO:0007669"/>
    <property type="project" value="UniProtKB-UniRule"/>
</dbReference>
<dbReference type="InterPro" id="IPR036615">
    <property type="entry name" value="Mur_ligase_C_dom_sf"/>
</dbReference>
<evidence type="ECO:0000256" key="10">
    <source>
        <dbReference type="ARBA" id="ARBA00022840"/>
    </source>
</evidence>
<dbReference type="SUPFAM" id="SSF53623">
    <property type="entry name" value="MurD-like peptide ligases, catalytic domain"/>
    <property type="match status" value="1"/>
</dbReference>